<feature type="domain" description="Gnk2-homologous" evidence="3">
    <location>
        <begin position="344"/>
        <end position="446"/>
    </location>
</feature>
<dbReference type="Proteomes" id="UP000585474">
    <property type="component" value="Unassembled WGS sequence"/>
</dbReference>
<evidence type="ECO:0000313" key="5">
    <source>
        <dbReference type="Proteomes" id="UP000585474"/>
    </source>
</evidence>
<organism evidence="4 5">
    <name type="scientific">Actinidia rufa</name>
    <dbReference type="NCBI Taxonomy" id="165716"/>
    <lineage>
        <taxon>Eukaryota</taxon>
        <taxon>Viridiplantae</taxon>
        <taxon>Streptophyta</taxon>
        <taxon>Embryophyta</taxon>
        <taxon>Tracheophyta</taxon>
        <taxon>Spermatophyta</taxon>
        <taxon>Magnoliopsida</taxon>
        <taxon>eudicotyledons</taxon>
        <taxon>Gunneridae</taxon>
        <taxon>Pentapetalae</taxon>
        <taxon>asterids</taxon>
        <taxon>Ericales</taxon>
        <taxon>Actinidiaceae</taxon>
        <taxon>Actinidia</taxon>
    </lineage>
</organism>
<keyword evidence="5" id="KW-1185">Reference proteome</keyword>
<keyword evidence="2" id="KW-0677">Repeat</keyword>
<comment type="caution">
    <text evidence="4">The sequence shown here is derived from an EMBL/GenBank/DDBJ whole genome shotgun (WGS) entry which is preliminary data.</text>
</comment>
<dbReference type="AlphaFoldDB" id="A0A7J0DD83"/>
<evidence type="ECO:0000256" key="2">
    <source>
        <dbReference type="ARBA" id="ARBA00022737"/>
    </source>
</evidence>
<dbReference type="PROSITE" id="PS51473">
    <property type="entry name" value="GNK2"/>
    <property type="match status" value="1"/>
</dbReference>
<dbReference type="InterPro" id="IPR038408">
    <property type="entry name" value="GNK2_sf"/>
</dbReference>
<evidence type="ECO:0000256" key="1">
    <source>
        <dbReference type="ARBA" id="ARBA00022729"/>
    </source>
</evidence>
<gene>
    <name evidence="4" type="ORF">Acr_00g0019820</name>
</gene>
<sequence>MPPNTPFQNDSDSLPPICISKDTARFSYTYWGGPRTSVRIACVVSESVSLNHSNVRWFVFGDDDTMFFPENLVKTLSKYDHELWHYIGTNLETLMQNKFFSFDMAFGGAGFAINYPRLGFWLRVFDSCLERYPHIYGSDGRVHACIAELGIGKIHEPGFHQMDIRGNIFGLLAAHPKTPLVSLHNLDQTDPIFPNMTTTRALEHLLHAAKVNPHRLLQQTVCYDRWFSWTISVSWGYAVQVFGNHLFLSDVLRAQQTFKPWRRGNPLSKSSVTTCSYRMFFAHNKHSNRGEGEIPWPRLSILTRGIITWTRVEGLVFSSLKQRYFALNGLLFSSLLLHHSKAEDMALKYCNNFTNFTPGRAYAKSFNLTISSLSSKASLTGFFFTVVRQDPDVVYGLVQCMNGISSQDCQTCAQTSAQNILQLCPNQKEASIYYDSCLMEYYERNFYLVMNSGTIGSLYNSKSVTNPVVLDSELRSLVRSLPG</sequence>
<evidence type="ECO:0000313" key="4">
    <source>
        <dbReference type="EMBL" id="GFS31896.1"/>
    </source>
</evidence>
<protein>
    <submittedName>
        <fullName evidence="4">Glycosyltransferase</fullName>
    </submittedName>
</protein>
<dbReference type="GO" id="GO:0016740">
    <property type="term" value="F:transferase activity"/>
    <property type="evidence" value="ECO:0007669"/>
    <property type="project" value="UniProtKB-KW"/>
</dbReference>
<dbReference type="CDD" id="cd23509">
    <property type="entry name" value="Gnk2-like"/>
    <property type="match status" value="1"/>
</dbReference>
<dbReference type="Gene3D" id="3.30.430.20">
    <property type="entry name" value="Gnk2 domain, C-X8-C-X2-C motif"/>
    <property type="match status" value="1"/>
</dbReference>
<proteinExistence type="predicted"/>
<dbReference type="EMBL" id="BJWL01000153">
    <property type="protein sequence ID" value="GFS31896.1"/>
    <property type="molecule type" value="Genomic_DNA"/>
</dbReference>
<dbReference type="InterPro" id="IPR002902">
    <property type="entry name" value="GNK2"/>
</dbReference>
<keyword evidence="1" id="KW-0732">Signal</keyword>
<dbReference type="PANTHER" id="PTHR10811">
    <property type="entry name" value="FRINGE-RELATED"/>
    <property type="match status" value="1"/>
</dbReference>
<keyword evidence="4" id="KW-0808">Transferase</keyword>
<dbReference type="InterPro" id="IPR006740">
    <property type="entry name" value="DUF604"/>
</dbReference>
<dbReference type="Pfam" id="PF04646">
    <property type="entry name" value="DUF604"/>
    <property type="match status" value="1"/>
</dbReference>
<reference evidence="5" key="1">
    <citation type="submission" date="2019-07" db="EMBL/GenBank/DDBJ databases">
        <title>De Novo Assembly of kiwifruit Actinidia rufa.</title>
        <authorList>
            <person name="Sugita-Konishi S."/>
            <person name="Sato K."/>
            <person name="Mori E."/>
            <person name="Abe Y."/>
            <person name="Kisaki G."/>
            <person name="Hamano K."/>
            <person name="Suezawa K."/>
            <person name="Otani M."/>
            <person name="Fukuda T."/>
            <person name="Manabe T."/>
            <person name="Gomi K."/>
            <person name="Tabuchi M."/>
            <person name="Akimitsu K."/>
            <person name="Kataoka I."/>
        </authorList>
    </citation>
    <scope>NUCLEOTIDE SEQUENCE [LARGE SCALE GENOMIC DNA]</scope>
    <source>
        <strain evidence="5">cv. Fuchu</strain>
    </source>
</reference>
<evidence type="ECO:0000259" key="3">
    <source>
        <dbReference type="PROSITE" id="PS51473"/>
    </source>
</evidence>
<dbReference type="Pfam" id="PF01657">
    <property type="entry name" value="Stress-antifung"/>
    <property type="match status" value="1"/>
</dbReference>
<dbReference type="Gene3D" id="3.90.550.50">
    <property type="match status" value="1"/>
</dbReference>
<accession>A0A7J0DD83</accession>
<dbReference type="OrthoDB" id="421979at2759"/>
<name>A0A7J0DD83_9ERIC</name>